<keyword evidence="3" id="KW-1185">Reference proteome</keyword>
<evidence type="ECO:0000256" key="1">
    <source>
        <dbReference type="SAM" id="MobiDB-lite"/>
    </source>
</evidence>
<organism evidence="2 3">
    <name type="scientific">Amycolatopsis minnesotensis</name>
    <dbReference type="NCBI Taxonomy" id="337894"/>
    <lineage>
        <taxon>Bacteria</taxon>
        <taxon>Bacillati</taxon>
        <taxon>Actinomycetota</taxon>
        <taxon>Actinomycetes</taxon>
        <taxon>Pseudonocardiales</taxon>
        <taxon>Pseudonocardiaceae</taxon>
        <taxon>Amycolatopsis</taxon>
    </lineage>
</organism>
<gene>
    <name evidence="2" type="ORF">GCM10009754_38920</name>
</gene>
<dbReference type="EMBL" id="BAAANN010000014">
    <property type="protein sequence ID" value="GAA1963617.1"/>
    <property type="molecule type" value="Genomic_DNA"/>
</dbReference>
<evidence type="ECO:0008006" key="4">
    <source>
        <dbReference type="Google" id="ProtNLM"/>
    </source>
</evidence>
<dbReference type="RefSeq" id="WP_344420293.1">
    <property type="nucleotide sequence ID" value="NZ_BAAANN010000014.1"/>
</dbReference>
<evidence type="ECO:0000313" key="3">
    <source>
        <dbReference type="Proteomes" id="UP001501116"/>
    </source>
</evidence>
<comment type="caution">
    <text evidence="2">The sequence shown here is derived from an EMBL/GenBank/DDBJ whole genome shotgun (WGS) entry which is preliminary data.</text>
</comment>
<dbReference type="Proteomes" id="UP001501116">
    <property type="component" value="Unassembled WGS sequence"/>
</dbReference>
<protein>
    <recommendedName>
        <fullName evidence="4">SAV-6107-like HEPN domain-containing protein</fullName>
    </recommendedName>
</protein>
<accession>A0ABN2R4Y8</accession>
<sequence>MRATSTAAFLPLTTQAAAGARAKEVLVMAQETESAAADCWAALLAGCEGASRWGLDSRLRRLSEATSRHVGSRWWFAEGASHRLRVARAQAEVEDAISEGDGSEFARAFVGYDHAMASAVVCAGSPGTEPAETTARSRPETTPPKTTTGGRHRRRT</sequence>
<evidence type="ECO:0000313" key="2">
    <source>
        <dbReference type="EMBL" id="GAA1963617.1"/>
    </source>
</evidence>
<proteinExistence type="predicted"/>
<name>A0ABN2R4Y8_9PSEU</name>
<feature type="region of interest" description="Disordered" evidence="1">
    <location>
        <begin position="123"/>
        <end position="156"/>
    </location>
</feature>
<reference evidence="2 3" key="1">
    <citation type="journal article" date="2019" name="Int. J. Syst. Evol. Microbiol.">
        <title>The Global Catalogue of Microorganisms (GCM) 10K type strain sequencing project: providing services to taxonomists for standard genome sequencing and annotation.</title>
        <authorList>
            <consortium name="The Broad Institute Genomics Platform"/>
            <consortium name="The Broad Institute Genome Sequencing Center for Infectious Disease"/>
            <person name="Wu L."/>
            <person name="Ma J."/>
        </authorList>
    </citation>
    <scope>NUCLEOTIDE SEQUENCE [LARGE SCALE GENOMIC DNA]</scope>
    <source>
        <strain evidence="2 3">JCM 14545</strain>
    </source>
</reference>